<organism evidence="1 2">
    <name type="scientific">Candidatus Lambdaproteobacteria bacterium RIFOXYD2_FULL_56_26</name>
    <dbReference type="NCBI Taxonomy" id="1817773"/>
    <lineage>
        <taxon>Bacteria</taxon>
        <taxon>Pseudomonadati</taxon>
        <taxon>Pseudomonadota</taxon>
        <taxon>Candidatus Lambdaproteobacteria</taxon>
    </lineage>
</organism>
<gene>
    <name evidence="1" type="ORF">A2557_01255</name>
</gene>
<name>A0A1F6GLN5_9PROT</name>
<accession>A0A1F6GLN5</accession>
<sequence>MVDSEPLESGQAGGLWLYDLYLWASSRLVALLRGDFDSRFDADPWGAFPLIPAAFFDPYFL</sequence>
<proteinExistence type="predicted"/>
<reference evidence="1 2" key="1">
    <citation type="journal article" date="2016" name="Nat. Commun.">
        <title>Thousands of microbial genomes shed light on interconnected biogeochemical processes in an aquifer system.</title>
        <authorList>
            <person name="Anantharaman K."/>
            <person name="Brown C.T."/>
            <person name="Hug L.A."/>
            <person name="Sharon I."/>
            <person name="Castelle C.J."/>
            <person name="Probst A.J."/>
            <person name="Thomas B.C."/>
            <person name="Singh A."/>
            <person name="Wilkins M.J."/>
            <person name="Karaoz U."/>
            <person name="Brodie E.L."/>
            <person name="Williams K.H."/>
            <person name="Hubbard S.S."/>
            <person name="Banfield J.F."/>
        </authorList>
    </citation>
    <scope>NUCLEOTIDE SEQUENCE [LARGE SCALE GENOMIC DNA]</scope>
</reference>
<dbReference type="AlphaFoldDB" id="A0A1F6GLN5"/>
<comment type="caution">
    <text evidence="1">The sequence shown here is derived from an EMBL/GenBank/DDBJ whole genome shotgun (WGS) entry which is preliminary data.</text>
</comment>
<dbReference type="EMBL" id="MFNF01000062">
    <property type="protein sequence ID" value="OGG98997.1"/>
    <property type="molecule type" value="Genomic_DNA"/>
</dbReference>
<dbReference type="Proteomes" id="UP000177583">
    <property type="component" value="Unassembled WGS sequence"/>
</dbReference>
<evidence type="ECO:0000313" key="2">
    <source>
        <dbReference type="Proteomes" id="UP000177583"/>
    </source>
</evidence>
<protein>
    <submittedName>
        <fullName evidence="1">Uncharacterized protein</fullName>
    </submittedName>
</protein>
<evidence type="ECO:0000313" key="1">
    <source>
        <dbReference type="EMBL" id="OGG98997.1"/>
    </source>
</evidence>